<sequence length="394" mass="45340">MWISLLALTICLLALCLDYVKSGYLIVLNPFSWVVLLILFYFAIPSLFSEQISNYYNWGLFSADILYSRLLTLLVTVYFSFLLCLFSSKHIGAIILEKDSHSPVLIWGVWLVIVSYIFWLFKLKLSEGVFSNAFLYDADAAKDPYKLKNIAYLLIPVSIYLYFDKYRFWVFIPNILIVLLDILHGSRTTAFICLVPILICFIIRHKKLYLTQLLALFMIMLAIGVVRSDNVVQNVPWYISAIGEFRETYITLPLYITDVDYVGNGSFLTYIGSLLFGIVQPLRESISNTYILPGTFIARDVARGYGLGSNFLIESLYFGFYGLIASITLLTSFMFILYRQVYKVKNIDAVLLITLFIVFSRLIVREGIPVNIGLYCFILIFYISPIFLMRKVKL</sequence>
<proteinExistence type="predicted"/>
<feature type="transmembrane region" description="Helical" evidence="1">
    <location>
        <begin position="316"/>
        <end position="338"/>
    </location>
</feature>
<feature type="transmembrane region" description="Helical" evidence="1">
    <location>
        <begin position="104"/>
        <end position="125"/>
    </location>
</feature>
<dbReference type="RefSeq" id="WP_248934717.1">
    <property type="nucleotide sequence ID" value="NZ_JAKILF010000001.1"/>
</dbReference>
<evidence type="ECO:0000313" key="2">
    <source>
        <dbReference type="EMBL" id="MFC3140887.1"/>
    </source>
</evidence>
<reference evidence="3" key="1">
    <citation type="journal article" date="2019" name="Int. J. Syst. Evol. Microbiol.">
        <title>The Global Catalogue of Microorganisms (GCM) 10K type strain sequencing project: providing services to taxonomists for standard genome sequencing and annotation.</title>
        <authorList>
            <consortium name="The Broad Institute Genomics Platform"/>
            <consortium name="The Broad Institute Genome Sequencing Center for Infectious Disease"/>
            <person name="Wu L."/>
            <person name="Ma J."/>
        </authorList>
    </citation>
    <scope>NUCLEOTIDE SEQUENCE [LARGE SCALE GENOMIC DNA]</scope>
    <source>
        <strain evidence="3">KCTC 52277</strain>
    </source>
</reference>
<organism evidence="2 3">
    <name type="scientific">Shewanella submarina</name>
    <dbReference type="NCBI Taxonomy" id="2016376"/>
    <lineage>
        <taxon>Bacteria</taxon>
        <taxon>Pseudomonadati</taxon>
        <taxon>Pseudomonadota</taxon>
        <taxon>Gammaproteobacteria</taxon>
        <taxon>Alteromonadales</taxon>
        <taxon>Shewanellaceae</taxon>
        <taxon>Shewanella</taxon>
    </lineage>
</organism>
<protein>
    <recommendedName>
        <fullName evidence="4">Oligosaccharide repeat unit polymerase</fullName>
    </recommendedName>
</protein>
<feature type="transmembrane region" description="Helical" evidence="1">
    <location>
        <begin position="145"/>
        <end position="163"/>
    </location>
</feature>
<feature type="transmembrane region" description="Helical" evidence="1">
    <location>
        <begin position="32"/>
        <end position="49"/>
    </location>
</feature>
<keyword evidence="1" id="KW-0472">Membrane</keyword>
<dbReference type="EMBL" id="JBHRTD010000018">
    <property type="protein sequence ID" value="MFC3140887.1"/>
    <property type="molecule type" value="Genomic_DNA"/>
</dbReference>
<feature type="transmembrane region" description="Helical" evidence="1">
    <location>
        <begin position="347"/>
        <end position="364"/>
    </location>
</feature>
<accession>A0ABV7GM95</accession>
<gene>
    <name evidence="2" type="ORF">ACFOE0_22275</name>
</gene>
<name>A0ABV7GM95_9GAMM</name>
<evidence type="ECO:0008006" key="4">
    <source>
        <dbReference type="Google" id="ProtNLM"/>
    </source>
</evidence>
<evidence type="ECO:0000256" key="1">
    <source>
        <dbReference type="SAM" id="Phobius"/>
    </source>
</evidence>
<keyword evidence="1" id="KW-1133">Transmembrane helix</keyword>
<keyword evidence="3" id="KW-1185">Reference proteome</keyword>
<dbReference type="Proteomes" id="UP001595621">
    <property type="component" value="Unassembled WGS sequence"/>
</dbReference>
<feature type="transmembrane region" description="Helical" evidence="1">
    <location>
        <begin position="175"/>
        <end position="201"/>
    </location>
</feature>
<comment type="caution">
    <text evidence="2">The sequence shown here is derived from an EMBL/GenBank/DDBJ whole genome shotgun (WGS) entry which is preliminary data.</text>
</comment>
<keyword evidence="1" id="KW-0812">Transmembrane</keyword>
<feature type="transmembrane region" description="Helical" evidence="1">
    <location>
        <begin position="370"/>
        <end position="389"/>
    </location>
</feature>
<evidence type="ECO:0000313" key="3">
    <source>
        <dbReference type="Proteomes" id="UP001595621"/>
    </source>
</evidence>
<feature type="transmembrane region" description="Helical" evidence="1">
    <location>
        <begin position="208"/>
        <end position="226"/>
    </location>
</feature>
<feature type="transmembrane region" description="Helical" evidence="1">
    <location>
        <begin position="70"/>
        <end position="92"/>
    </location>
</feature>